<evidence type="ECO:0000256" key="2">
    <source>
        <dbReference type="ARBA" id="ARBA00006528"/>
    </source>
</evidence>
<evidence type="ECO:0000256" key="6">
    <source>
        <dbReference type="ARBA" id="ARBA00023136"/>
    </source>
</evidence>
<evidence type="ECO:0000256" key="4">
    <source>
        <dbReference type="ARBA" id="ARBA00022847"/>
    </source>
</evidence>
<organism evidence="8 9">
    <name type="scientific">Larinioides sclopetarius</name>
    <dbReference type="NCBI Taxonomy" id="280406"/>
    <lineage>
        <taxon>Eukaryota</taxon>
        <taxon>Metazoa</taxon>
        <taxon>Ecdysozoa</taxon>
        <taxon>Arthropoda</taxon>
        <taxon>Chelicerata</taxon>
        <taxon>Arachnida</taxon>
        <taxon>Araneae</taxon>
        <taxon>Araneomorphae</taxon>
        <taxon>Entelegynae</taxon>
        <taxon>Araneoidea</taxon>
        <taxon>Araneidae</taxon>
        <taxon>Larinioides</taxon>
    </lineage>
</organism>
<dbReference type="GO" id="GO:0008508">
    <property type="term" value="F:bile acid:sodium symporter activity"/>
    <property type="evidence" value="ECO:0007669"/>
    <property type="project" value="TreeGrafter"/>
</dbReference>
<feature type="transmembrane region" description="Helical" evidence="7">
    <location>
        <begin position="38"/>
        <end position="62"/>
    </location>
</feature>
<dbReference type="Pfam" id="PF01758">
    <property type="entry name" value="SBF"/>
    <property type="match status" value="1"/>
</dbReference>
<keyword evidence="9" id="KW-1185">Reference proteome</keyword>
<evidence type="ECO:0000256" key="7">
    <source>
        <dbReference type="SAM" id="Phobius"/>
    </source>
</evidence>
<feature type="transmembrane region" description="Helical" evidence="7">
    <location>
        <begin position="74"/>
        <end position="97"/>
    </location>
</feature>
<keyword evidence="4" id="KW-0813">Transport</keyword>
<comment type="similarity">
    <text evidence="2">Belongs to the bile acid:sodium symporter (BASS) (TC 2.A.28) family.</text>
</comment>
<dbReference type="InterPro" id="IPR038770">
    <property type="entry name" value="Na+/solute_symporter_sf"/>
</dbReference>
<dbReference type="EMBL" id="CAXIEN010000314">
    <property type="protein sequence ID" value="CAL1292853.1"/>
    <property type="molecule type" value="Genomic_DNA"/>
</dbReference>
<dbReference type="PANTHER" id="PTHR10361">
    <property type="entry name" value="SODIUM-BILE ACID COTRANSPORTER"/>
    <property type="match status" value="1"/>
</dbReference>
<proteinExistence type="inferred from homology"/>
<feature type="transmembrane region" description="Helical" evidence="7">
    <location>
        <begin position="12"/>
        <end position="32"/>
    </location>
</feature>
<comment type="subcellular location">
    <subcellularLocation>
        <location evidence="1">Membrane</location>
        <topology evidence="1">Multi-pass membrane protein</topology>
    </subcellularLocation>
</comment>
<accession>A0AAV2B9D9</accession>
<reference evidence="8 9" key="1">
    <citation type="submission" date="2024-04" db="EMBL/GenBank/DDBJ databases">
        <authorList>
            <person name="Rising A."/>
            <person name="Reimegard J."/>
            <person name="Sonavane S."/>
            <person name="Akerstrom W."/>
            <person name="Nylinder S."/>
            <person name="Hedman E."/>
            <person name="Kallberg Y."/>
        </authorList>
    </citation>
    <scope>NUCLEOTIDE SEQUENCE [LARGE SCALE GENOMIC DNA]</scope>
</reference>
<feature type="transmembrane region" description="Helical" evidence="7">
    <location>
        <begin position="140"/>
        <end position="159"/>
    </location>
</feature>
<dbReference type="InterPro" id="IPR002657">
    <property type="entry name" value="BilAc:Na_symport/Acr3"/>
</dbReference>
<keyword evidence="4" id="KW-0769">Symport</keyword>
<dbReference type="AlphaFoldDB" id="A0AAV2B9D9"/>
<dbReference type="GO" id="GO:0016020">
    <property type="term" value="C:membrane"/>
    <property type="evidence" value="ECO:0007669"/>
    <property type="project" value="UniProtKB-SubCell"/>
</dbReference>
<dbReference type="PANTHER" id="PTHR10361:SF28">
    <property type="entry name" value="P3 PROTEIN-RELATED"/>
    <property type="match status" value="1"/>
</dbReference>
<comment type="caution">
    <text evidence="8">The sequence shown here is derived from an EMBL/GenBank/DDBJ whole genome shotgun (WGS) entry which is preliminary data.</text>
</comment>
<sequence>MRSNAVNKEDAVVILIISCCPSEVLSNAFTYFCHGDLSLNVILSTTSALLSIFMLPLNFWVYGHSFDTTNLISFYDSLSLYPVYIISFLVLGMLLKWRWPSAAHFLRMTGNYIGQVIVIACVVLQASVFRHMFFGVPGKVYGVIVTLPLLSSFLGYILAHSFKKTVPETKAIAIDCGLQNVNRALAMVSRSFDSEAQRNTILIPWLYAFITTSSYVAISVVYQIYKQYLQQRSKKENGFNLTCVGQTAV</sequence>
<feature type="transmembrane region" description="Helical" evidence="7">
    <location>
        <begin position="205"/>
        <end position="225"/>
    </location>
</feature>
<name>A0AAV2B9D9_9ARAC</name>
<feature type="transmembrane region" description="Helical" evidence="7">
    <location>
        <begin position="109"/>
        <end position="128"/>
    </location>
</feature>
<evidence type="ECO:0000313" key="8">
    <source>
        <dbReference type="EMBL" id="CAL1292853.1"/>
    </source>
</evidence>
<evidence type="ECO:0000313" key="9">
    <source>
        <dbReference type="Proteomes" id="UP001497382"/>
    </source>
</evidence>
<dbReference type="InterPro" id="IPR004710">
    <property type="entry name" value="Bilac:Na_transpt"/>
</dbReference>
<evidence type="ECO:0000256" key="1">
    <source>
        <dbReference type="ARBA" id="ARBA00004141"/>
    </source>
</evidence>
<keyword evidence="6 7" id="KW-0472">Membrane</keyword>
<protein>
    <submittedName>
        <fullName evidence="8">Uncharacterized protein</fullName>
    </submittedName>
</protein>
<dbReference type="Gene3D" id="1.20.1530.20">
    <property type="match status" value="1"/>
</dbReference>
<evidence type="ECO:0000256" key="5">
    <source>
        <dbReference type="ARBA" id="ARBA00022989"/>
    </source>
</evidence>
<keyword evidence="3 7" id="KW-0812">Transmembrane</keyword>
<evidence type="ECO:0000256" key="3">
    <source>
        <dbReference type="ARBA" id="ARBA00022692"/>
    </source>
</evidence>
<keyword evidence="5 7" id="KW-1133">Transmembrane helix</keyword>
<gene>
    <name evidence="8" type="ORF">LARSCL_LOCUS17880</name>
</gene>
<dbReference type="Proteomes" id="UP001497382">
    <property type="component" value="Unassembled WGS sequence"/>
</dbReference>